<proteinExistence type="predicted"/>
<evidence type="ECO:0000256" key="1">
    <source>
        <dbReference type="SAM" id="MobiDB-lite"/>
    </source>
</evidence>
<accession>A0AAN4ZKK8</accession>
<evidence type="ECO:0000313" key="2">
    <source>
        <dbReference type="EMBL" id="GMR41604.1"/>
    </source>
</evidence>
<dbReference type="Proteomes" id="UP001328107">
    <property type="component" value="Unassembled WGS sequence"/>
</dbReference>
<reference evidence="3" key="1">
    <citation type="submission" date="2022-10" db="EMBL/GenBank/DDBJ databases">
        <title>Genome assembly of Pristionchus species.</title>
        <authorList>
            <person name="Yoshida K."/>
            <person name="Sommer R.J."/>
        </authorList>
    </citation>
    <scope>NUCLEOTIDE SEQUENCE [LARGE SCALE GENOMIC DNA]</scope>
    <source>
        <strain evidence="3">RS5460</strain>
    </source>
</reference>
<feature type="region of interest" description="Disordered" evidence="1">
    <location>
        <begin position="127"/>
        <end position="146"/>
    </location>
</feature>
<gene>
    <name evidence="2" type="ORF">PMAYCL1PPCAC_11799</name>
</gene>
<organism evidence="2 3">
    <name type="scientific">Pristionchus mayeri</name>
    <dbReference type="NCBI Taxonomy" id="1317129"/>
    <lineage>
        <taxon>Eukaryota</taxon>
        <taxon>Metazoa</taxon>
        <taxon>Ecdysozoa</taxon>
        <taxon>Nematoda</taxon>
        <taxon>Chromadorea</taxon>
        <taxon>Rhabditida</taxon>
        <taxon>Rhabditina</taxon>
        <taxon>Diplogasteromorpha</taxon>
        <taxon>Diplogasteroidea</taxon>
        <taxon>Neodiplogasteridae</taxon>
        <taxon>Pristionchus</taxon>
    </lineage>
</organism>
<sequence length="166" mass="18869">MIKVFPQWSSYFRCVRLMPEGRECVRSFSFQASSTNRSMDPPSANEIPTMRNASRVIDMATHPTALLTLRLLSSFTSTNSASLISITSFWCCGRATRIEGRGEVVEWIGDSCRREWGWGTQETESDEGRRRLCEGKGRSRGGGEERRRRICSVNRDRVRPEAIGIE</sequence>
<name>A0AAN4ZKK8_9BILA</name>
<dbReference type="EMBL" id="BTRK01000003">
    <property type="protein sequence ID" value="GMR41604.1"/>
    <property type="molecule type" value="Genomic_DNA"/>
</dbReference>
<dbReference type="AlphaFoldDB" id="A0AAN4ZKK8"/>
<comment type="caution">
    <text evidence="2">The sequence shown here is derived from an EMBL/GenBank/DDBJ whole genome shotgun (WGS) entry which is preliminary data.</text>
</comment>
<evidence type="ECO:0000313" key="3">
    <source>
        <dbReference type="Proteomes" id="UP001328107"/>
    </source>
</evidence>
<keyword evidence="3" id="KW-1185">Reference proteome</keyword>
<protein>
    <submittedName>
        <fullName evidence="2">Uncharacterized protein</fullName>
    </submittedName>
</protein>